<dbReference type="GO" id="GO:0000287">
    <property type="term" value="F:magnesium ion binding"/>
    <property type="evidence" value="ECO:0007669"/>
    <property type="project" value="UniProtKB-UniRule"/>
</dbReference>
<dbReference type="SMART" id="SM01192">
    <property type="entry name" value="Enolase_C"/>
    <property type="match status" value="1"/>
</dbReference>
<evidence type="ECO:0000256" key="7">
    <source>
        <dbReference type="ARBA" id="ARBA00023152"/>
    </source>
</evidence>
<feature type="binding site" evidence="9">
    <location>
        <position position="413"/>
    </location>
    <ligand>
        <name>(2R)-2-phosphoglycerate</name>
        <dbReference type="ChEBI" id="CHEBI:58289"/>
    </ligand>
</feature>
<dbReference type="InterPro" id="IPR020811">
    <property type="entry name" value="Enolase_N"/>
</dbReference>
<evidence type="ECO:0000256" key="11">
    <source>
        <dbReference type="PIRSR" id="PIRSR001400-2"/>
    </source>
</evidence>
<dbReference type="EMBL" id="JADKRP010000006">
    <property type="protein sequence ID" value="MBF4632635.1"/>
    <property type="molecule type" value="Genomic_DNA"/>
</dbReference>
<dbReference type="SUPFAM" id="SSF54826">
    <property type="entry name" value="Enolase N-terminal domain-like"/>
    <property type="match status" value="1"/>
</dbReference>
<dbReference type="PIRSF" id="PIRSF001400">
    <property type="entry name" value="Enolase"/>
    <property type="match status" value="1"/>
</dbReference>
<comment type="cofactor">
    <cofactor evidence="12">
        <name>Mg(2+)</name>
        <dbReference type="ChEBI" id="CHEBI:18420"/>
    </cofactor>
    <text evidence="12">Mg(2+) is required for catalysis and for stabilizing the dimer.</text>
</comment>
<feature type="binding site" evidence="11">
    <location>
        <position position="337"/>
    </location>
    <ligand>
        <name>substrate</name>
    </ligand>
</feature>
<dbReference type="AlphaFoldDB" id="A0A8I0SFM8"/>
<dbReference type="GO" id="GO:0006096">
    <property type="term" value="P:glycolytic process"/>
    <property type="evidence" value="ECO:0007669"/>
    <property type="project" value="UniProtKB-UniRule"/>
</dbReference>
<dbReference type="GO" id="GO:0009986">
    <property type="term" value="C:cell surface"/>
    <property type="evidence" value="ECO:0007669"/>
    <property type="project" value="UniProtKB-SubCell"/>
</dbReference>
<dbReference type="InterPro" id="IPR036849">
    <property type="entry name" value="Enolase-like_C_sf"/>
</dbReference>
<dbReference type="PANTHER" id="PTHR11902">
    <property type="entry name" value="ENOLASE"/>
    <property type="match status" value="1"/>
</dbReference>
<keyword evidence="15" id="KW-0670">Pyruvate</keyword>
<dbReference type="InterPro" id="IPR000941">
    <property type="entry name" value="Enolase"/>
</dbReference>
<comment type="caution">
    <text evidence="15">The sequence shown here is derived from an EMBL/GenBank/DDBJ whole genome shotgun (WGS) entry which is preliminary data.</text>
</comment>
<dbReference type="NCBIfam" id="TIGR01060">
    <property type="entry name" value="eno"/>
    <property type="match status" value="1"/>
</dbReference>
<dbReference type="PRINTS" id="PR00148">
    <property type="entry name" value="ENOLASE"/>
</dbReference>
<feature type="binding site" evidence="11">
    <location>
        <position position="310"/>
    </location>
    <ligand>
        <name>substrate</name>
    </ligand>
</feature>
<dbReference type="InterPro" id="IPR020810">
    <property type="entry name" value="Enolase_C"/>
</dbReference>
<evidence type="ECO:0000256" key="6">
    <source>
        <dbReference type="ARBA" id="ARBA00022842"/>
    </source>
</evidence>
<dbReference type="Gene3D" id="3.20.20.120">
    <property type="entry name" value="Enolase-like C-terminal domain"/>
    <property type="match status" value="1"/>
</dbReference>
<dbReference type="GO" id="GO:0000015">
    <property type="term" value="C:phosphopyruvate hydratase complex"/>
    <property type="evidence" value="ECO:0007669"/>
    <property type="project" value="InterPro"/>
</dbReference>
<dbReference type="Pfam" id="PF03952">
    <property type="entry name" value="Enolase_N"/>
    <property type="match status" value="1"/>
</dbReference>
<dbReference type="RefSeq" id="WP_194676210.1">
    <property type="nucleotide sequence ID" value="NZ_JADKRP010000006.1"/>
</dbReference>
<evidence type="ECO:0000256" key="3">
    <source>
        <dbReference type="ARBA" id="ARBA00012058"/>
    </source>
</evidence>
<keyword evidence="9" id="KW-0963">Cytoplasm</keyword>
<evidence type="ECO:0000313" key="15">
    <source>
        <dbReference type="EMBL" id="MBF4632635.1"/>
    </source>
</evidence>
<organism evidence="15 16">
    <name type="scientific">Clavibacter phaseoli</name>
    <dbReference type="NCBI Taxonomy" id="1734031"/>
    <lineage>
        <taxon>Bacteria</taxon>
        <taxon>Bacillati</taxon>
        <taxon>Actinomycetota</taxon>
        <taxon>Actinomycetes</taxon>
        <taxon>Micrococcales</taxon>
        <taxon>Microbacteriaceae</taxon>
        <taxon>Clavibacter</taxon>
    </lineage>
</organism>
<feature type="binding site" evidence="9">
    <location>
        <position position="188"/>
    </location>
    <ligand>
        <name>(2R)-2-phosphoglycerate</name>
        <dbReference type="ChEBI" id="CHEBI:58289"/>
    </ligand>
</feature>
<sequence length="444" mass="46909">MNDYISNVHHTTHHQGEYVTHTSRPVTISSLHGSRILDSRGYPTIQVRLELEDGIVVTGDAPAGASTGAHEAVELRDGGSSYGGRDVSQALHLITADVAPMITGQSWTSIGQADAALAALDSTPNYRRLGANSVVATSIAMARALAAAAELPLWRWIADVTGSTPRLPVPHFNVLNGGAHAANALDFQEFMIAPVNAETMTDAVRIGSDVYHALAALVRERFGSLGLGDEGGFAPSIAAPEEALDLLVAAISAAGYEPGVDTVAIALDPAANEFALGDGSYRVVDRRFDRAGMVDYYRDLISRYPIRSIEDGFSEDDHGGWKAMSSALGGMLQIVGDDLYVTDPQRIRDGGKDGLSNAALIKPNQIGTVSQTLDAIGVARSLGMRSMVSHRSGETTDTFIADLVVGTGTGQIKSGAPARGERVAKYNRLTEIAEDDPELPYGLC</sequence>
<dbReference type="Pfam" id="PF00113">
    <property type="entry name" value="Enolase_C"/>
    <property type="match status" value="1"/>
</dbReference>
<comment type="catalytic activity">
    <reaction evidence="9">
        <text>(2R)-2-phosphoglycerate = phosphoenolpyruvate + H2O</text>
        <dbReference type="Rhea" id="RHEA:10164"/>
        <dbReference type="ChEBI" id="CHEBI:15377"/>
        <dbReference type="ChEBI" id="CHEBI:58289"/>
        <dbReference type="ChEBI" id="CHEBI:58702"/>
        <dbReference type="EC" id="4.2.1.11"/>
    </reaction>
</comment>
<gene>
    <name evidence="9 15" type="primary">eno</name>
    <name evidence="15" type="ORF">ITJ42_15555</name>
</gene>
<reference evidence="15 16" key="1">
    <citation type="submission" date="2020-10" db="EMBL/GenBank/DDBJ databases">
        <title>Draft genome sequences of plant-associated actinobacteria.</title>
        <authorList>
            <person name="Tarlachkov S.V."/>
            <person name="Starodumova I.P."/>
            <person name="Dorofeeva L.V."/>
            <person name="Prisyazhnaya N.V."/>
            <person name="Roubtsova T.V."/>
            <person name="Chizhov V.N."/>
            <person name="Nadler S.A."/>
            <person name="Subbotin S.A."/>
            <person name="Evtushenko L.I."/>
        </authorList>
    </citation>
    <scope>NUCLEOTIDE SEQUENCE [LARGE SCALE GENOMIC DNA]</scope>
    <source>
        <strain evidence="15 16">VKM Ac-2886</strain>
    </source>
</reference>
<proteinExistence type="inferred from homology"/>
<keyword evidence="8 9" id="KW-0456">Lyase</keyword>
<feature type="domain" description="Enolase C-terminal TIM barrel" evidence="13">
    <location>
        <begin position="164"/>
        <end position="441"/>
    </location>
</feature>
<comment type="cofactor">
    <cofactor evidence="9">
        <name>Mg(2+)</name>
        <dbReference type="ChEBI" id="CHEBI:18420"/>
    </cofactor>
    <text evidence="9">Binds a second Mg(2+) ion via substrate during catalysis.</text>
</comment>
<evidence type="ECO:0000313" key="16">
    <source>
        <dbReference type="Proteomes" id="UP000634579"/>
    </source>
</evidence>
<keyword evidence="5 9" id="KW-0964">Secreted</keyword>
<dbReference type="EC" id="4.2.1.11" evidence="3 9"/>
<keyword evidence="16" id="KW-1185">Reference proteome</keyword>
<keyword evidence="6 9" id="KW-0460">Magnesium</keyword>
<feature type="binding site" evidence="9">
    <location>
        <position position="362"/>
    </location>
    <ligand>
        <name>(2R)-2-phosphoglycerate</name>
        <dbReference type="ChEBI" id="CHEBI:58289"/>
    </ligand>
</feature>
<protein>
    <recommendedName>
        <fullName evidence="4 9">Enolase</fullName>
        <ecNumber evidence="3 9">4.2.1.11</ecNumber>
    </recommendedName>
    <alternativeName>
        <fullName evidence="9">2-phospho-D-glycerate hydro-lyase</fullName>
    </alternativeName>
    <alternativeName>
        <fullName evidence="9">2-phosphoglycerate dehydratase</fullName>
    </alternativeName>
</protein>
<evidence type="ECO:0000256" key="9">
    <source>
        <dbReference type="HAMAP-Rule" id="MF_00318"/>
    </source>
</evidence>
<dbReference type="SFLD" id="SFLDG00178">
    <property type="entry name" value="enolase"/>
    <property type="match status" value="1"/>
</dbReference>
<evidence type="ECO:0000259" key="14">
    <source>
        <dbReference type="SMART" id="SM01193"/>
    </source>
</evidence>
<feature type="active site" description="Proton acceptor" evidence="9 10">
    <location>
        <position position="362"/>
    </location>
</feature>
<feature type="binding site" evidence="11">
    <location>
        <position position="189"/>
    </location>
    <ligand>
        <name>substrate</name>
    </ligand>
</feature>
<feature type="binding site" evidence="11">
    <location>
        <begin position="389"/>
        <end position="392"/>
    </location>
    <ligand>
        <name>substrate</name>
    </ligand>
</feature>
<evidence type="ECO:0000256" key="12">
    <source>
        <dbReference type="PIRSR" id="PIRSR001400-3"/>
    </source>
</evidence>
<dbReference type="UniPathway" id="UPA00109">
    <property type="reaction ID" value="UER00187"/>
</dbReference>
<evidence type="ECO:0000256" key="2">
    <source>
        <dbReference type="ARBA" id="ARBA00009604"/>
    </source>
</evidence>
<accession>A0A8I0SFM8</accession>
<evidence type="ECO:0000256" key="5">
    <source>
        <dbReference type="ARBA" id="ARBA00022525"/>
    </source>
</evidence>
<feature type="binding site" evidence="11">
    <location>
        <position position="180"/>
    </location>
    <ligand>
        <name>substrate</name>
    </ligand>
</feature>
<evidence type="ECO:0000256" key="1">
    <source>
        <dbReference type="ARBA" id="ARBA00005031"/>
    </source>
</evidence>
<name>A0A8I0SFM8_9MICO</name>
<evidence type="ECO:0000256" key="4">
    <source>
        <dbReference type="ARBA" id="ARBA00017068"/>
    </source>
</evidence>
<keyword evidence="9 12" id="KW-0479">Metal-binding</keyword>
<feature type="binding site" evidence="9 12">
    <location>
        <position position="310"/>
    </location>
    <ligand>
        <name>Mg(2+)</name>
        <dbReference type="ChEBI" id="CHEBI:18420"/>
    </ligand>
</feature>
<dbReference type="PANTHER" id="PTHR11902:SF1">
    <property type="entry name" value="ENOLASE"/>
    <property type="match status" value="1"/>
</dbReference>
<comment type="pathway">
    <text evidence="1 9">Carbohydrate degradation; glycolysis; pyruvate from D-glyceraldehyde 3-phosphate: step 4/5.</text>
</comment>
<dbReference type="SFLD" id="SFLDS00001">
    <property type="entry name" value="Enolase"/>
    <property type="match status" value="1"/>
</dbReference>
<dbReference type="SFLD" id="SFLDF00002">
    <property type="entry name" value="enolase"/>
    <property type="match status" value="1"/>
</dbReference>
<evidence type="ECO:0000256" key="8">
    <source>
        <dbReference type="ARBA" id="ARBA00023239"/>
    </source>
</evidence>
<dbReference type="CDD" id="cd03313">
    <property type="entry name" value="enolase"/>
    <property type="match status" value="1"/>
</dbReference>
<dbReference type="Gene3D" id="3.30.390.10">
    <property type="entry name" value="Enolase-like, N-terminal domain"/>
    <property type="match status" value="1"/>
</dbReference>
<feature type="binding site" evidence="9">
    <location>
        <position position="392"/>
    </location>
    <ligand>
        <name>(2R)-2-phosphoglycerate</name>
        <dbReference type="ChEBI" id="CHEBI:58289"/>
    </ligand>
</feature>
<dbReference type="SUPFAM" id="SSF51604">
    <property type="entry name" value="Enolase C-terminal domain-like"/>
    <property type="match status" value="1"/>
</dbReference>
<keyword evidence="7 9" id="KW-0324">Glycolysis</keyword>
<dbReference type="HAMAP" id="MF_00318">
    <property type="entry name" value="Enolase"/>
    <property type="match status" value="1"/>
</dbReference>
<feature type="binding site" evidence="11">
    <location>
        <position position="413"/>
    </location>
    <ligand>
        <name>substrate</name>
    </ligand>
</feature>
<feature type="domain" description="Enolase N-terminal" evidence="14">
    <location>
        <begin position="28"/>
        <end position="157"/>
    </location>
</feature>
<dbReference type="GO" id="GO:0004634">
    <property type="term" value="F:phosphopyruvate hydratase activity"/>
    <property type="evidence" value="ECO:0007669"/>
    <property type="project" value="UniProtKB-UniRule"/>
</dbReference>
<comment type="subcellular location">
    <subcellularLocation>
        <location evidence="9">Cytoplasm</location>
    </subcellularLocation>
    <subcellularLocation>
        <location evidence="9">Secreted</location>
    </subcellularLocation>
    <subcellularLocation>
        <location evidence="9">Cell surface</location>
    </subcellularLocation>
    <text evidence="9">Fractions of enolase are present in both the cytoplasm and on the cell surface.</text>
</comment>
<comment type="function">
    <text evidence="9">Catalyzes the reversible conversion of 2-phosphoglycerate (2-PG) into phosphoenolpyruvate (PEP). It is essential for the degradation of carbohydrates via glycolysis.</text>
</comment>
<dbReference type="Proteomes" id="UP000634579">
    <property type="component" value="Unassembled WGS sequence"/>
</dbReference>
<feature type="active site" description="Proton donor" evidence="9 10">
    <location>
        <position position="230"/>
    </location>
</feature>
<feature type="binding site" evidence="9 12">
    <location>
        <position position="337"/>
    </location>
    <ligand>
        <name>Mg(2+)</name>
        <dbReference type="ChEBI" id="CHEBI:18420"/>
    </ligand>
</feature>
<evidence type="ECO:0000259" key="13">
    <source>
        <dbReference type="SMART" id="SM01192"/>
    </source>
</evidence>
<feature type="binding site" evidence="9">
    <location>
        <position position="391"/>
    </location>
    <ligand>
        <name>(2R)-2-phosphoglycerate</name>
        <dbReference type="ChEBI" id="CHEBI:58289"/>
    </ligand>
</feature>
<evidence type="ECO:0000256" key="10">
    <source>
        <dbReference type="PIRSR" id="PIRSR001400-1"/>
    </source>
</evidence>
<feature type="binding site" evidence="9 12">
    <location>
        <position position="268"/>
    </location>
    <ligand>
        <name>Mg(2+)</name>
        <dbReference type="ChEBI" id="CHEBI:18420"/>
    </ligand>
</feature>
<dbReference type="SMART" id="SM01193">
    <property type="entry name" value="Enolase_N"/>
    <property type="match status" value="1"/>
</dbReference>
<dbReference type="GO" id="GO:0005576">
    <property type="term" value="C:extracellular region"/>
    <property type="evidence" value="ECO:0007669"/>
    <property type="project" value="UniProtKB-SubCell"/>
</dbReference>
<dbReference type="InterPro" id="IPR029017">
    <property type="entry name" value="Enolase-like_N"/>
</dbReference>
<comment type="similarity">
    <text evidence="2 9">Belongs to the enolase family.</text>
</comment>